<dbReference type="EMBL" id="FMWP01000017">
    <property type="protein sequence ID" value="SCZ91978.1"/>
    <property type="molecule type" value="Genomic_DNA"/>
</dbReference>
<gene>
    <name evidence="5" type="ORF">BZ3500_MVSOF-1268-A1-R1_CHR5-3G08259</name>
</gene>
<keyword evidence="6" id="KW-1185">Reference proteome</keyword>
<dbReference type="InterPro" id="IPR002018">
    <property type="entry name" value="CarbesteraseB"/>
</dbReference>
<dbReference type="Gene3D" id="3.40.50.1820">
    <property type="entry name" value="alpha/beta hydrolase"/>
    <property type="match status" value="1"/>
</dbReference>
<comment type="similarity">
    <text evidence="1 3">Belongs to the type-B carboxylesterase/lipase family.</text>
</comment>
<sequence length="572" mass="62950">MAPSLTVATKYGPVVGYSDTYPLSNESTAKLDPAHGGRAPVLKWLGIPYGQAGRWERPSAPAPWTEPRECHEFGTMFPQPPSGAGELPDLYTPFRVSFSFTPLFSNFTRAFVKQSEDSFTLNVFAPEGTTADSQERIPVMFWIYGGSLNNGSSDLVMYDSTEWIRAQAEQGKKFIVVTANYRTNICGFFSGVDVKAADEQGLSGNYGAYDVIQALTWVQENIAAFGGDPGNVTLFGESAGSFLVSTLLVCGKRLFRRAIMQSGAAETMSTFPVERAYGAYSTILNLHGPGGATPQARINALRSVPINDLIKTHIETYAFTGISLTIEEGPHAIWPEKVIDRLERGEWDEWVEAVIIGTNEHEGSMFAYTLKVADSNVASFPLAIDQVASEAGYSALVSKFPPSLQTEINKKYLANGSYPTEVDLFESPASKVLGDQIFVVPAWRQAQALARQPNKKSGRKTRVYMYRFREVVDRLEKILPMKLGSMHALEIAFIFNLEIVWGPGTRESQTAAAMGSMWANFAINGNPDPNWRPFTSEQPSWLAIETGGKTENESLVDYQDTLVDFTGRNFAT</sequence>
<dbReference type="STRING" id="289078.A0A2X0NRA5"/>
<keyword evidence="2 3" id="KW-0378">Hydrolase</keyword>
<dbReference type="InterPro" id="IPR029058">
    <property type="entry name" value="AB_hydrolase_fold"/>
</dbReference>
<protein>
    <recommendedName>
        <fullName evidence="3">Carboxylic ester hydrolase</fullName>
        <ecNumber evidence="3">3.1.1.-</ecNumber>
    </recommendedName>
</protein>
<evidence type="ECO:0000256" key="2">
    <source>
        <dbReference type="ARBA" id="ARBA00022801"/>
    </source>
</evidence>
<proteinExistence type="inferred from homology"/>
<accession>A0A2X0NRA5</accession>
<dbReference type="InterPro" id="IPR050309">
    <property type="entry name" value="Type-B_Carboxylest/Lipase"/>
</dbReference>
<dbReference type="PANTHER" id="PTHR11559">
    <property type="entry name" value="CARBOXYLESTERASE"/>
    <property type="match status" value="1"/>
</dbReference>
<dbReference type="GO" id="GO:0016787">
    <property type="term" value="F:hydrolase activity"/>
    <property type="evidence" value="ECO:0007669"/>
    <property type="project" value="UniProtKB-KW"/>
</dbReference>
<dbReference type="PROSITE" id="PS00122">
    <property type="entry name" value="CARBOXYLESTERASE_B_1"/>
    <property type="match status" value="1"/>
</dbReference>
<evidence type="ECO:0000313" key="6">
    <source>
        <dbReference type="Proteomes" id="UP000249723"/>
    </source>
</evidence>
<dbReference type="OrthoDB" id="408631at2759"/>
<evidence type="ECO:0000256" key="3">
    <source>
        <dbReference type="RuleBase" id="RU361235"/>
    </source>
</evidence>
<dbReference type="SUPFAM" id="SSF53474">
    <property type="entry name" value="alpha/beta-Hydrolases"/>
    <property type="match status" value="1"/>
</dbReference>
<dbReference type="InterPro" id="IPR019826">
    <property type="entry name" value="Carboxylesterase_B_AS"/>
</dbReference>
<evidence type="ECO:0000259" key="4">
    <source>
        <dbReference type="Pfam" id="PF00135"/>
    </source>
</evidence>
<evidence type="ECO:0000256" key="1">
    <source>
        <dbReference type="ARBA" id="ARBA00005964"/>
    </source>
</evidence>
<feature type="domain" description="Carboxylesterase type B" evidence="4">
    <location>
        <begin position="37"/>
        <end position="549"/>
    </location>
</feature>
<dbReference type="AlphaFoldDB" id="A0A2X0NRA5"/>
<name>A0A2X0NRA5_9BASI</name>
<dbReference type="Proteomes" id="UP000249723">
    <property type="component" value="Unassembled WGS sequence"/>
</dbReference>
<evidence type="ECO:0000313" key="5">
    <source>
        <dbReference type="EMBL" id="SCZ91978.1"/>
    </source>
</evidence>
<dbReference type="Pfam" id="PF00135">
    <property type="entry name" value="COesterase"/>
    <property type="match status" value="1"/>
</dbReference>
<reference evidence="6" key="1">
    <citation type="submission" date="2016-10" db="EMBL/GenBank/DDBJ databases">
        <authorList>
            <person name="Jeantristanb JTB J.-T."/>
            <person name="Ricardo R."/>
        </authorList>
    </citation>
    <scope>NUCLEOTIDE SEQUENCE [LARGE SCALE GENOMIC DNA]</scope>
</reference>
<organism evidence="5 6">
    <name type="scientific">Microbotryum saponariae</name>
    <dbReference type="NCBI Taxonomy" id="289078"/>
    <lineage>
        <taxon>Eukaryota</taxon>
        <taxon>Fungi</taxon>
        <taxon>Dikarya</taxon>
        <taxon>Basidiomycota</taxon>
        <taxon>Pucciniomycotina</taxon>
        <taxon>Microbotryomycetes</taxon>
        <taxon>Microbotryales</taxon>
        <taxon>Microbotryaceae</taxon>
        <taxon>Microbotryum</taxon>
    </lineage>
</organism>
<dbReference type="EC" id="3.1.1.-" evidence="3"/>